<dbReference type="EMBL" id="JBHSMT010000030">
    <property type="protein sequence ID" value="MFC5476293.1"/>
    <property type="molecule type" value="Genomic_DNA"/>
</dbReference>
<keyword evidence="3" id="KW-1185">Reference proteome</keyword>
<feature type="domain" description="Probable zinc-binding" evidence="1">
    <location>
        <begin position="72"/>
        <end position="120"/>
    </location>
</feature>
<reference evidence="3" key="1">
    <citation type="journal article" date="2019" name="Int. J. Syst. Evol. Microbiol.">
        <title>The Global Catalogue of Microorganisms (GCM) 10K type strain sequencing project: providing services to taxonomists for standard genome sequencing and annotation.</title>
        <authorList>
            <consortium name="The Broad Institute Genomics Platform"/>
            <consortium name="The Broad Institute Genome Sequencing Center for Infectious Disease"/>
            <person name="Wu L."/>
            <person name="Ma J."/>
        </authorList>
    </citation>
    <scope>NUCLEOTIDE SEQUENCE [LARGE SCALE GENOMIC DNA]</scope>
    <source>
        <strain evidence="3">JCM 17066</strain>
    </source>
</reference>
<evidence type="ECO:0000313" key="2">
    <source>
        <dbReference type="EMBL" id="MFC5476293.1"/>
    </source>
</evidence>
<dbReference type="Proteomes" id="UP001596045">
    <property type="component" value="Unassembled WGS sequence"/>
</dbReference>
<sequence>MEKLLSAALLQEIVPHPQHGGRPTNSGISVSESLIRRGHWSYDRESIFPKSVIIADPTQQNYAMYPRNYYVDMLKKCRTCQRPFIFFAKEQKHWFETLKFYVDADCVTCPRCRRDTQTERRRLQRYSGLVAKEGHSRKELMFLVDDAIYLLARGVLRDLHRLGRIKNQALRQIPEYSGTAVLVQAIKRASGATDDAHQLKI</sequence>
<gene>
    <name evidence="2" type="ORF">ACFPM8_20205</name>
</gene>
<evidence type="ECO:0000259" key="1">
    <source>
        <dbReference type="Pfam" id="PF13451"/>
    </source>
</evidence>
<proteinExistence type="predicted"/>
<comment type="caution">
    <text evidence="2">The sequence shown here is derived from an EMBL/GenBank/DDBJ whole genome shotgun (WGS) entry which is preliminary data.</text>
</comment>
<accession>A0ABW0MDK1</accession>
<name>A0ABW0MDK1_9BURK</name>
<dbReference type="InterPro" id="IPR025306">
    <property type="entry name" value="Zn-bnd_dom_prob"/>
</dbReference>
<evidence type="ECO:0000313" key="3">
    <source>
        <dbReference type="Proteomes" id="UP001596045"/>
    </source>
</evidence>
<dbReference type="Pfam" id="PF13451">
    <property type="entry name" value="zf_Tbcl"/>
    <property type="match status" value="1"/>
</dbReference>
<protein>
    <submittedName>
        <fullName evidence="2">Zinc-ribbon domain containing protein</fullName>
    </submittedName>
</protein>
<organism evidence="2 3">
    <name type="scientific">Paraherbaspirillum soli</name>
    <dbReference type="NCBI Taxonomy" id="631222"/>
    <lineage>
        <taxon>Bacteria</taxon>
        <taxon>Pseudomonadati</taxon>
        <taxon>Pseudomonadota</taxon>
        <taxon>Betaproteobacteria</taxon>
        <taxon>Burkholderiales</taxon>
        <taxon>Oxalobacteraceae</taxon>
        <taxon>Paraherbaspirillum</taxon>
    </lineage>
</organism>
<dbReference type="RefSeq" id="WP_379000354.1">
    <property type="nucleotide sequence ID" value="NZ_JBHSMT010000030.1"/>
</dbReference>